<feature type="compositionally biased region" description="Low complexity" evidence="6">
    <location>
        <begin position="254"/>
        <end position="268"/>
    </location>
</feature>
<keyword evidence="3" id="KW-0813">Transport</keyword>
<keyword evidence="4" id="KW-0408">Iron</keyword>
<organism evidence="8 9">
    <name type="scientific">Verticiella sediminum</name>
    <dbReference type="NCBI Taxonomy" id="1247510"/>
    <lineage>
        <taxon>Bacteria</taxon>
        <taxon>Pseudomonadati</taxon>
        <taxon>Pseudomonadota</taxon>
        <taxon>Betaproteobacteria</taxon>
        <taxon>Burkholderiales</taxon>
        <taxon>Alcaligenaceae</taxon>
        <taxon>Verticiella</taxon>
    </lineage>
</organism>
<dbReference type="OrthoDB" id="63946at2"/>
<dbReference type="AlphaFoldDB" id="A0A556ALV6"/>
<gene>
    <name evidence="8" type="ORF">FOZ76_13415</name>
</gene>
<protein>
    <submittedName>
        <fullName evidence="8">ABC transporter substrate-binding protein</fullName>
    </submittedName>
</protein>
<dbReference type="PROSITE" id="PS50983">
    <property type="entry name" value="FE_B12_PBP"/>
    <property type="match status" value="1"/>
</dbReference>
<evidence type="ECO:0000313" key="8">
    <source>
        <dbReference type="EMBL" id="TSH93880.1"/>
    </source>
</evidence>
<feature type="region of interest" description="Disordered" evidence="6">
    <location>
        <begin position="246"/>
        <end position="268"/>
    </location>
</feature>
<keyword evidence="4" id="KW-0406">Ion transport</keyword>
<dbReference type="Pfam" id="PF01497">
    <property type="entry name" value="Peripla_BP_2"/>
    <property type="match status" value="1"/>
</dbReference>
<dbReference type="PANTHER" id="PTHR30532">
    <property type="entry name" value="IRON III DICITRATE-BINDING PERIPLASMIC PROTEIN"/>
    <property type="match status" value="1"/>
</dbReference>
<comment type="similarity">
    <text evidence="2">Belongs to the bacterial solute-binding protein 8 family.</text>
</comment>
<dbReference type="SUPFAM" id="SSF53807">
    <property type="entry name" value="Helical backbone' metal receptor"/>
    <property type="match status" value="1"/>
</dbReference>
<keyword evidence="4" id="KW-0410">Iron transport</keyword>
<dbReference type="Proteomes" id="UP000318405">
    <property type="component" value="Unassembled WGS sequence"/>
</dbReference>
<dbReference type="InterPro" id="IPR002491">
    <property type="entry name" value="ABC_transptr_periplasmic_BD"/>
</dbReference>
<evidence type="ECO:0000256" key="3">
    <source>
        <dbReference type="ARBA" id="ARBA00022448"/>
    </source>
</evidence>
<keyword evidence="9" id="KW-1185">Reference proteome</keyword>
<dbReference type="RefSeq" id="WP_143948781.1">
    <property type="nucleotide sequence ID" value="NZ_BAABMB010000006.1"/>
</dbReference>
<proteinExistence type="inferred from homology"/>
<dbReference type="EMBL" id="VLTJ01000026">
    <property type="protein sequence ID" value="TSH93880.1"/>
    <property type="molecule type" value="Genomic_DNA"/>
</dbReference>
<dbReference type="Gene3D" id="3.40.50.1980">
    <property type="entry name" value="Nitrogenase molybdenum iron protein domain"/>
    <property type="match status" value="2"/>
</dbReference>
<evidence type="ECO:0000313" key="9">
    <source>
        <dbReference type="Proteomes" id="UP000318405"/>
    </source>
</evidence>
<accession>A0A556ALV6</accession>
<evidence type="ECO:0000256" key="4">
    <source>
        <dbReference type="ARBA" id="ARBA00022496"/>
    </source>
</evidence>
<sequence length="371" mass="39342">MPKRMRFIVPRNRPWNTSHDFWRILLQTPILTRRRFTAALGLSLVAAGTFARAAAPSRKVVALDLTALDTLDAMGIEPSMVPAPPSGESTARWPSHLIAQYGQDKYAKLPAGRAGEGEPNPQLQQVAAFAPDLIVSGSRGRGGSADAFKDIAPVVVLSVDNARFVESIAGNVASLGAALGQEALGRREADALRTRVRTLHSSAARQGTGLVMFNVGSRVMPQQSDARFGMLYELIGIRSALSPDDGAGGLGSGRPPANNAANADDPAAKAAAEIEQKARQAAEAKYLADALAHEPDWLFVVDRNAAFGELKAAETMAATPAVANSRAWRQNKVVFLDQDGASWYLMAGSLGLLNNTVGLVQAAFDQHDAGR</sequence>
<evidence type="ECO:0000256" key="5">
    <source>
        <dbReference type="ARBA" id="ARBA00022729"/>
    </source>
</evidence>
<evidence type="ECO:0000259" key="7">
    <source>
        <dbReference type="PROSITE" id="PS50983"/>
    </source>
</evidence>
<comment type="caution">
    <text evidence="8">The sequence shown here is derived from an EMBL/GenBank/DDBJ whole genome shotgun (WGS) entry which is preliminary data.</text>
</comment>
<feature type="domain" description="Fe/B12 periplasmic-binding" evidence="7">
    <location>
        <begin position="59"/>
        <end position="368"/>
    </location>
</feature>
<dbReference type="InterPro" id="IPR051313">
    <property type="entry name" value="Bact_iron-sidero_bind"/>
</dbReference>
<dbReference type="GO" id="GO:1901678">
    <property type="term" value="P:iron coordination entity transport"/>
    <property type="evidence" value="ECO:0007669"/>
    <property type="project" value="UniProtKB-ARBA"/>
</dbReference>
<evidence type="ECO:0000256" key="6">
    <source>
        <dbReference type="SAM" id="MobiDB-lite"/>
    </source>
</evidence>
<reference evidence="8 9" key="1">
    <citation type="submission" date="2019-07" db="EMBL/GenBank/DDBJ databases">
        <title>Qingshengfaniella alkalisoli gen. nov., sp. nov., isolated from saline soil.</title>
        <authorList>
            <person name="Xu L."/>
            <person name="Huang X.-X."/>
            <person name="Sun J.-Q."/>
        </authorList>
    </citation>
    <scope>NUCLEOTIDE SEQUENCE [LARGE SCALE GENOMIC DNA]</scope>
    <source>
        <strain evidence="8 9">DSM 27279</strain>
    </source>
</reference>
<evidence type="ECO:0000256" key="1">
    <source>
        <dbReference type="ARBA" id="ARBA00004196"/>
    </source>
</evidence>
<keyword evidence="5" id="KW-0732">Signal</keyword>
<evidence type="ECO:0000256" key="2">
    <source>
        <dbReference type="ARBA" id="ARBA00008814"/>
    </source>
</evidence>
<comment type="subcellular location">
    <subcellularLocation>
        <location evidence="1">Cell envelope</location>
    </subcellularLocation>
</comment>
<dbReference type="PANTHER" id="PTHR30532:SF28">
    <property type="entry name" value="PETROBACTIN-BINDING PROTEIN YCLQ"/>
    <property type="match status" value="1"/>
</dbReference>
<name>A0A556ALV6_9BURK</name>
<dbReference type="GO" id="GO:0030288">
    <property type="term" value="C:outer membrane-bounded periplasmic space"/>
    <property type="evidence" value="ECO:0007669"/>
    <property type="project" value="TreeGrafter"/>
</dbReference>